<sequence length="305" mass="33776">MPNTLEYSKIFQPALDKQIVQESTTGWMEVNSKLVQYNGGNEVKLPSIVMDGLADYDRNTGYVDGAVTLKWETYKLTQDRGRKFQLDAMDVNETNFVATAGTIMGEFQRTLVVPEIDAYRYSAIASKAIAAEQNRAATITDTNILTELLKDIAKVKEVVGNTSKLKIVMSETMLINLGLDDKAAKRMSTVNNAAAGEVATVITKIDGHEITTTQQSLLQTAFKFNDGKTSGQEKGGFVKDSSAKAINWLIIAENAPIAVSKTDTVRVFDPITNQRANAWDMDYRKYHDIWIPKSKEKSIFVNTVA</sequence>
<reference evidence="1" key="1">
    <citation type="submission" date="2014-04" db="EMBL/GenBank/DDBJ databases">
        <authorList>
            <person name="Croucher N."/>
        </authorList>
    </citation>
    <scope>NUCLEOTIDE SEQUENCE</scope>
    <source>
        <strain evidence="1">385385</strain>
    </source>
</reference>
<gene>
    <name evidence="2" type="ORF">GM539_09425</name>
</gene>
<evidence type="ECO:0000313" key="2">
    <source>
        <dbReference type="EMBL" id="MTV63599.1"/>
    </source>
</evidence>
<evidence type="ECO:0000313" key="3">
    <source>
        <dbReference type="Proteomes" id="UP000474228"/>
    </source>
</evidence>
<dbReference type="Proteomes" id="UP000474228">
    <property type="component" value="Unassembled WGS sequence"/>
</dbReference>
<proteinExistence type="predicted"/>
<organism evidence="1">
    <name type="scientific">Streptococcus pneumoniae</name>
    <dbReference type="NCBI Taxonomy" id="1313"/>
    <lineage>
        <taxon>Bacteria</taxon>
        <taxon>Bacillati</taxon>
        <taxon>Bacillota</taxon>
        <taxon>Bacilli</taxon>
        <taxon>Lactobacillales</taxon>
        <taxon>Streptococcaceae</taxon>
        <taxon>Streptococcus</taxon>
    </lineage>
</organism>
<reference evidence="2 3" key="3">
    <citation type="submission" date="2019-11" db="EMBL/GenBank/DDBJ databases">
        <title>Growth characteristics of pneumococcus vary with the chemical composition of the capsule and with environmental conditions.</title>
        <authorList>
            <person name="Tothpal A."/>
            <person name="Desobry K."/>
            <person name="Joshi S."/>
            <person name="Wyllie A.L."/>
            <person name="Weinberger D.M."/>
        </authorList>
    </citation>
    <scope>NUCLEOTIDE SEQUENCE [LARGE SCALE GENOMIC DNA]</scope>
    <source>
        <strain evidence="3">pnumococcus22F</strain>
        <strain evidence="2">Pnumococcus22F</strain>
    </source>
</reference>
<reference evidence="1" key="2">
    <citation type="submission" date="2014-10" db="EMBL/GenBank/DDBJ databases">
        <title>Contrasting mechanisms driving short-term and long-term diversification of pneumococci.</title>
        <authorList>
            <person name="Croucher N.J."/>
            <person name="Coupland P.C."/>
            <person name="Stevenson A.E."/>
            <person name="Callendrello A."/>
            <person name="Bentley S.D."/>
            <person name="Hanage W.P."/>
        </authorList>
    </citation>
    <scope>NUCLEOTIDE SEQUENCE</scope>
    <source>
        <strain evidence="1">385385</strain>
    </source>
</reference>
<evidence type="ECO:0000313" key="1">
    <source>
        <dbReference type="EMBL" id="CDQ30161.1"/>
    </source>
</evidence>
<protein>
    <submittedName>
        <fullName evidence="1">Putative prophage protein</fullName>
    </submittedName>
</protein>
<name>A0A098ANP2_STREE</name>
<dbReference type="EMBL" id="LK020690">
    <property type="protein sequence ID" value="CDQ30161.1"/>
    <property type="molecule type" value="Genomic_DNA"/>
</dbReference>
<dbReference type="RefSeq" id="WP_001133997.1">
    <property type="nucleotide sequence ID" value="NZ_AP026917.1"/>
</dbReference>
<accession>A0A098ANP2</accession>
<dbReference type="AlphaFoldDB" id="A0A098ANP2"/>
<dbReference type="EMBL" id="WNHJ01000043">
    <property type="protein sequence ID" value="MTV63599.1"/>
    <property type="molecule type" value="Genomic_DNA"/>
</dbReference>